<evidence type="ECO:0008006" key="3">
    <source>
        <dbReference type="Google" id="ProtNLM"/>
    </source>
</evidence>
<dbReference type="InterPro" id="IPR032675">
    <property type="entry name" value="LRR_dom_sf"/>
</dbReference>
<dbReference type="AlphaFoldDB" id="A0AA87NQG4"/>
<dbReference type="Proteomes" id="UP000014634">
    <property type="component" value="Unassembled WGS sequence"/>
</dbReference>
<evidence type="ECO:0000313" key="1">
    <source>
        <dbReference type="EMBL" id="EPF27992.1"/>
    </source>
</evidence>
<comment type="caution">
    <text evidence="1">The sequence shown here is derived from an EMBL/GenBank/DDBJ whole genome shotgun (WGS) entry which is preliminary data.</text>
</comment>
<gene>
    <name evidence="1" type="ORF">HMPREF9195_02123</name>
</gene>
<proteinExistence type="predicted"/>
<dbReference type="PANTHER" id="PTHR45661">
    <property type="entry name" value="SURFACE ANTIGEN"/>
    <property type="match status" value="1"/>
</dbReference>
<reference evidence="1 2" key="1">
    <citation type="submission" date="2013-04" db="EMBL/GenBank/DDBJ databases">
        <title>The Genome Sequence of Treponema medium ATCC 700293.</title>
        <authorList>
            <consortium name="The Broad Institute Genomics Platform"/>
            <person name="Earl A."/>
            <person name="Ward D."/>
            <person name="Feldgarden M."/>
            <person name="Gevers D."/>
            <person name="Leonetti C."/>
            <person name="Blanton J.M."/>
            <person name="Dewhirst F.E."/>
            <person name="Izard J."/>
            <person name="Walker B."/>
            <person name="Young S."/>
            <person name="Zeng Q."/>
            <person name="Gargeya S."/>
            <person name="Fitzgerald M."/>
            <person name="Haas B."/>
            <person name="Abouelleil A."/>
            <person name="Allen A.W."/>
            <person name="Alvarado L."/>
            <person name="Arachchi H.M."/>
            <person name="Berlin A.M."/>
            <person name="Chapman S.B."/>
            <person name="Gainer-Dewar J."/>
            <person name="Goldberg J."/>
            <person name="Griggs A."/>
            <person name="Gujja S."/>
            <person name="Hansen M."/>
            <person name="Howarth C."/>
            <person name="Imamovic A."/>
            <person name="Ireland A."/>
            <person name="Larimer J."/>
            <person name="McCowan C."/>
            <person name="Murphy C."/>
            <person name="Pearson M."/>
            <person name="Poon T.W."/>
            <person name="Priest M."/>
            <person name="Roberts A."/>
            <person name="Saif S."/>
            <person name="Shea T."/>
            <person name="Sisk P."/>
            <person name="Sykes S."/>
            <person name="Wortman J."/>
            <person name="Nusbaum C."/>
            <person name="Birren B."/>
        </authorList>
    </citation>
    <scope>NUCLEOTIDE SEQUENCE [LARGE SCALE GENOMIC DNA]</scope>
    <source>
        <strain evidence="1 2">ATCC 700293</strain>
    </source>
</reference>
<dbReference type="EMBL" id="ATFE01000014">
    <property type="protein sequence ID" value="EPF27992.1"/>
    <property type="molecule type" value="Genomic_DNA"/>
</dbReference>
<dbReference type="InterPro" id="IPR026906">
    <property type="entry name" value="LRR_5"/>
</dbReference>
<dbReference type="RefSeq" id="WP_016524047.1">
    <property type="nucleotide sequence ID" value="NZ_KE332517.1"/>
</dbReference>
<organism evidence="1 2">
    <name type="scientific">Treponema medium ATCC 700293</name>
    <dbReference type="NCBI Taxonomy" id="1125700"/>
    <lineage>
        <taxon>Bacteria</taxon>
        <taxon>Pseudomonadati</taxon>
        <taxon>Spirochaetota</taxon>
        <taxon>Spirochaetia</taxon>
        <taxon>Spirochaetales</taxon>
        <taxon>Treponemataceae</taxon>
        <taxon>Treponema</taxon>
    </lineage>
</organism>
<accession>A0AA87NQG4</accession>
<dbReference type="InterPro" id="IPR053139">
    <property type="entry name" value="Surface_bspA-like"/>
</dbReference>
<protein>
    <recommendedName>
        <fullName evidence="3">Surface antigen BspA</fullName>
    </recommendedName>
</protein>
<dbReference type="PANTHER" id="PTHR45661:SF3">
    <property type="entry name" value="IG-LIKE DOMAIN-CONTAINING PROTEIN"/>
    <property type="match status" value="1"/>
</dbReference>
<dbReference type="SUPFAM" id="SSF52058">
    <property type="entry name" value="L domain-like"/>
    <property type="match status" value="1"/>
</dbReference>
<dbReference type="Pfam" id="PF13306">
    <property type="entry name" value="LRR_5"/>
    <property type="match status" value="1"/>
</dbReference>
<name>A0AA87NQG4_TREMD</name>
<dbReference type="Gene3D" id="3.80.10.10">
    <property type="entry name" value="Ribonuclease Inhibitor"/>
    <property type="match status" value="1"/>
</dbReference>
<feature type="non-terminal residue" evidence="1">
    <location>
        <position position="1"/>
    </location>
</feature>
<sequence>YRVDTWTVTPAEALIADGQQGNTTAKVKVTANTTVNVTFKPIVYTKVAYADLNAYLAAQPETNGIYYIEVTGLTAPDVKGNSIGNSASPLGQILNSNRQKKVALKFGTMPYVTDMTNCFSGCTSLVQVSYIPNSVTDMWKCFKGCTKLEQVPNIPNSVTNMRWCFKGCTSLTSVPNIPDSVTDMTSCFNGCKSLTSVTLKCGYLDGKFNYAFYGCSRLSTGSIKVPADSLDDYKDNADKMGAKAKWFAKDE</sequence>
<evidence type="ECO:0000313" key="2">
    <source>
        <dbReference type="Proteomes" id="UP000014634"/>
    </source>
</evidence>